<dbReference type="InterPro" id="IPR058627">
    <property type="entry name" value="MdtA-like_C"/>
</dbReference>
<organism evidence="2 3">
    <name type="scientific">Chryseosolibacter histidini</name>
    <dbReference type="NCBI Taxonomy" id="2782349"/>
    <lineage>
        <taxon>Bacteria</taxon>
        <taxon>Pseudomonadati</taxon>
        <taxon>Bacteroidota</taxon>
        <taxon>Cytophagia</taxon>
        <taxon>Cytophagales</taxon>
        <taxon>Chryseotaleaceae</taxon>
        <taxon>Chryseosolibacter</taxon>
    </lineage>
</organism>
<proteinExistence type="predicted"/>
<dbReference type="GO" id="GO:1990281">
    <property type="term" value="C:efflux pump complex"/>
    <property type="evidence" value="ECO:0007669"/>
    <property type="project" value="TreeGrafter"/>
</dbReference>
<dbReference type="RefSeq" id="WP_254160843.1">
    <property type="nucleotide sequence ID" value="NZ_JAHESF010000003.1"/>
</dbReference>
<gene>
    <name evidence="2" type="ORF">KK083_03785</name>
</gene>
<evidence type="ECO:0000313" key="2">
    <source>
        <dbReference type="EMBL" id="MBT1695983.1"/>
    </source>
</evidence>
<name>A0AAP2DIG7_9BACT</name>
<dbReference type="PANTHER" id="PTHR30469">
    <property type="entry name" value="MULTIDRUG RESISTANCE PROTEIN MDTA"/>
    <property type="match status" value="1"/>
</dbReference>
<comment type="caution">
    <text evidence="2">The sequence shown here is derived from an EMBL/GenBank/DDBJ whole genome shotgun (WGS) entry which is preliminary data.</text>
</comment>
<evidence type="ECO:0000259" key="1">
    <source>
        <dbReference type="Pfam" id="PF25967"/>
    </source>
</evidence>
<keyword evidence="3" id="KW-1185">Reference proteome</keyword>
<accession>A0AAP2DIG7</accession>
<sequence length="219" mass="24186">MRILVVLPVALILLFVVYNVFFAPRRPVCGLGRAPILSIATVHYGNFQELIPATGTVILDSVSNTASVKVPIDELYFSRIVPGLKASTTINNQDYVLTLISLDSVVTEGRFNTILRFDGEVLPSLKPDQSLRIRLSLSPARDAIQLPVGGFYKDTGGSYVYVVKNDLAIKRNVVLGRKNMDCFEVLSGLSPGEEVITSSYEKFDKEDILELSEIKALYE</sequence>
<dbReference type="Pfam" id="PF25967">
    <property type="entry name" value="RND-MFP_C"/>
    <property type="match status" value="1"/>
</dbReference>
<reference evidence="2 3" key="1">
    <citation type="submission" date="2021-05" db="EMBL/GenBank/DDBJ databases">
        <title>A Polyphasic approach of four new species of the genus Ohtaekwangia: Ohtaekwangia histidinii sp. nov., Ohtaekwangia cretensis sp. nov., Ohtaekwangia indiensis sp. nov., Ohtaekwangia reichenbachii sp. nov. from diverse environment.</title>
        <authorList>
            <person name="Octaviana S."/>
        </authorList>
    </citation>
    <scope>NUCLEOTIDE SEQUENCE [LARGE SCALE GENOMIC DNA]</scope>
    <source>
        <strain evidence="2 3">PWU4</strain>
    </source>
</reference>
<evidence type="ECO:0000313" key="3">
    <source>
        <dbReference type="Proteomes" id="UP001319200"/>
    </source>
</evidence>
<dbReference type="Gene3D" id="2.40.420.20">
    <property type="match status" value="1"/>
</dbReference>
<dbReference type="AlphaFoldDB" id="A0AAP2DIG7"/>
<feature type="domain" description="Multidrug resistance protein MdtA-like C-terminal permuted SH3" evidence="1">
    <location>
        <begin position="142"/>
        <end position="199"/>
    </location>
</feature>
<dbReference type="Proteomes" id="UP001319200">
    <property type="component" value="Unassembled WGS sequence"/>
</dbReference>
<dbReference type="EMBL" id="JAHESF010000003">
    <property type="protein sequence ID" value="MBT1695983.1"/>
    <property type="molecule type" value="Genomic_DNA"/>
</dbReference>
<dbReference type="GO" id="GO:0015562">
    <property type="term" value="F:efflux transmembrane transporter activity"/>
    <property type="evidence" value="ECO:0007669"/>
    <property type="project" value="TreeGrafter"/>
</dbReference>
<protein>
    <recommendedName>
        <fullName evidence="1">Multidrug resistance protein MdtA-like C-terminal permuted SH3 domain-containing protein</fullName>
    </recommendedName>
</protein>